<dbReference type="AlphaFoldDB" id="A0A1E3JIV3"/>
<evidence type="ECO:0000313" key="2">
    <source>
        <dbReference type="EMBL" id="ODO00027.1"/>
    </source>
</evidence>
<evidence type="ECO:0000313" key="3">
    <source>
        <dbReference type="Proteomes" id="UP000095149"/>
    </source>
</evidence>
<proteinExistence type="predicted"/>
<feature type="compositionally biased region" description="Basic and acidic residues" evidence="1">
    <location>
        <begin position="22"/>
        <end position="36"/>
    </location>
</feature>
<dbReference type="EMBL" id="MEKH01000011">
    <property type="protein sequence ID" value="ODO00027.1"/>
    <property type="molecule type" value="Genomic_DNA"/>
</dbReference>
<accession>A0A1E3JIV3</accession>
<organism evidence="2 3">
    <name type="scientific">Cryptococcus amylolentus CBS 6273</name>
    <dbReference type="NCBI Taxonomy" id="1296118"/>
    <lineage>
        <taxon>Eukaryota</taxon>
        <taxon>Fungi</taxon>
        <taxon>Dikarya</taxon>
        <taxon>Basidiomycota</taxon>
        <taxon>Agaricomycotina</taxon>
        <taxon>Tremellomycetes</taxon>
        <taxon>Tremellales</taxon>
        <taxon>Cryptococcaceae</taxon>
        <taxon>Cryptococcus</taxon>
    </lineage>
</organism>
<reference evidence="2 3" key="1">
    <citation type="submission" date="2016-06" db="EMBL/GenBank/DDBJ databases">
        <title>Evolution of pathogenesis and genome organization in the Tremellales.</title>
        <authorList>
            <person name="Cuomo C."/>
            <person name="Litvintseva A."/>
            <person name="Heitman J."/>
            <person name="Chen Y."/>
            <person name="Sun S."/>
            <person name="Springer D."/>
            <person name="Dromer F."/>
            <person name="Young S."/>
            <person name="Zeng Q."/>
            <person name="Chapman S."/>
            <person name="Gujja S."/>
            <person name="Saif S."/>
            <person name="Birren B."/>
        </authorList>
    </citation>
    <scope>NUCLEOTIDE SEQUENCE [LARGE SCALE GENOMIC DNA]</scope>
    <source>
        <strain evidence="2 3">CBS 6273</strain>
    </source>
</reference>
<feature type="region of interest" description="Disordered" evidence="1">
    <location>
        <begin position="1"/>
        <end position="74"/>
    </location>
</feature>
<feature type="compositionally biased region" description="Polar residues" evidence="1">
    <location>
        <begin position="1"/>
        <end position="13"/>
    </location>
</feature>
<sequence length="120" mass="13425">MFEDNGTTPSTYHSFEPFDDLPDSHANEASMTEDKITATTRHSTPTTPNNEENSSPSGEPSESSEHSTDTFDSVYFQYTSAEEQSRSTYHSFVPLNSYPAFKNDDNYNTAEDLVNHLVNA</sequence>
<protein>
    <submittedName>
        <fullName evidence="2">Uncharacterized protein</fullName>
    </submittedName>
</protein>
<comment type="caution">
    <text evidence="2">The sequence shown here is derived from an EMBL/GenBank/DDBJ whole genome shotgun (WGS) entry which is preliminary data.</text>
</comment>
<name>A0A1E3JIV3_9TREE</name>
<gene>
    <name evidence="2" type="ORF">I350_06648</name>
</gene>
<feature type="compositionally biased region" description="Low complexity" evidence="1">
    <location>
        <begin position="37"/>
        <end position="61"/>
    </location>
</feature>
<dbReference type="Proteomes" id="UP000095149">
    <property type="component" value="Unassembled WGS sequence"/>
</dbReference>
<evidence type="ECO:0000256" key="1">
    <source>
        <dbReference type="SAM" id="MobiDB-lite"/>
    </source>
</evidence>